<feature type="transmembrane region" description="Helical" evidence="9">
    <location>
        <begin position="323"/>
        <end position="345"/>
    </location>
</feature>
<keyword evidence="4" id="KW-1003">Cell membrane</keyword>
<dbReference type="InterPro" id="IPR020846">
    <property type="entry name" value="MFS_dom"/>
</dbReference>
<feature type="transmembrane region" description="Helical" evidence="9">
    <location>
        <begin position="142"/>
        <end position="168"/>
    </location>
</feature>
<evidence type="ECO:0000256" key="1">
    <source>
        <dbReference type="ARBA" id="ARBA00004651"/>
    </source>
</evidence>
<feature type="transmembrane region" description="Helical" evidence="9">
    <location>
        <begin position="103"/>
        <end position="130"/>
    </location>
</feature>
<feature type="transmembrane region" description="Helical" evidence="9">
    <location>
        <begin position="76"/>
        <end position="97"/>
    </location>
</feature>
<dbReference type="Gene3D" id="1.20.1250.20">
    <property type="entry name" value="MFS general substrate transporter like domains"/>
    <property type="match status" value="2"/>
</dbReference>
<reference evidence="12" key="1">
    <citation type="journal article" date="2019" name="Int. J. Syst. Evol. Microbiol.">
        <title>The Global Catalogue of Microorganisms (GCM) 10K type strain sequencing project: providing services to taxonomists for standard genome sequencing and annotation.</title>
        <authorList>
            <consortium name="The Broad Institute Genomics Platform"/>
            <consortium name="The Broad Institute Genome Sequencing Center for Infectious Disease"/>
            <person name="Wu L."/>
            <person name="Ma J."/>
        </authorList>
    </citation>
    <scope>NUCLEOTIDE SEQUENCE [LARGE SCALE GENOMIC DNA]</scope>
    <source>
        <strain evidence="12">JCM 9377</strain>
    </source>
</reference>
<evidence type="ECO:0000256" key="7">
    <source>
        <dbReference type="ARBA" id="ARBA00022989"/>
    </source>
</evidence>
<dbReference type="Proteomes" id="UP001501237">
    <property type="component" value="Unassembled WGS sequence"/>
</dbReference>
<keyword evidence="7 9" id="KW-1133">Transmembrane helix</keyword>
<keyword evidence="5 9" id="KW-0812">Transmembrane</keyword>
<proteinExistence type="inferred from homology"/>
<evidence type="ECO:0000259" key="10">
    <source>
        <dbReference type="PROSITE" id="PS50850"/>
    </source>
</evidence>
<organism evidence="11 12">
    <name type="scientific">Actinocorallia longicatena</name>
    <dbReference type="NCBI Taxonomy" id="111803"/>
    <lineage>
        <taxon>Bacteria</taxon>
        <taxon>Bacillati</taxon>
        <taxon>Actinomycetota</taxon>
        <taxon>Actinomycetes</taxon>
        <taxon>Streptosporangiales</taxon>
        <taxon>Thermomonosporaceae</taxon>
        <taxon>Actinocorallia</taxon>
    </lineage>
</organism>
<protein>
    <submittedName>
        <fullName evidence="11">MFS transporter</fullName>
    </submittedName>
</protein>
<dbReference type="EMBL" id="BAAAUV010000011">
    <property type="protein sequence ID" value="GAA3220123.1"/>
    <property type="molecule type" value="Genomic_DNA"/>
</dbReference>
<evidence type="ECO:0000256" key="9">
    <source>
        <dbReference type="SAM" id="Phobius"/>
    </source>
</evidence>
<dbReference type="InterPro" id="IPR005829">
    <property type="entry name" value="Sugar_transporter_CS"/>
</dbReference>
<evidence type="ECO:0000256" key="8">
    <source>
        <dbReference type="ARBA" id="ARBA00023136"/>
    </source>
</evidence>
<evidence type="ECO:0000256" key="3">
    <source>
        <dbReference type="ARBA" id="ARBA00022448"/>
    </source>
</evidence>
<sequence>MDNRRSMVVAAFSTIVEWYDFTLYLYLAPVLARVFFGGEKNATLATLAVFAVSYVMRPVGAAVFGHYGDRIGRRRVLLVSMTIMALAMLVTALLPTYAEVGALAGVLMFLVRCVMGFSVGGEYSGVLVFLVESVRPRRRGFVASLASAASEVGALLAAGISALVVWWLPQASVDSWGWRIPFFFGAALAFGTLVMRSSMEETPVFAEARAKGELPKNPLKDVVGKQRKALLRTFAISALGSVTYYVGVTYVPTYLTSVGGFSDSAALTVSTIAAVVVIAVTPLVGLLSDRIGRRPTLIGLTVFFVLVPLSMFAFMAAGTTFHAVTGALVLGAGAGAFSAAAAATVPEQFATAGRLSGLALGYTLATAAFGGLAPYVAEQMISLTGWELFPGLLVLLVAVAILPILWKLPETARRDLGSPGRTADQPLEAA</sequence>
<dbReference type="SUPFAM" id="SSF103473">
    <property type="entry name" value="MFS general substrate transporter"/>
    <property type="match status" value="1"/>
</dbReference>
<accession>A0ABP6QDK8</accession>
<evidence type="ECO:0000256" key="4">
    <source>
        <dbReference type="ARBA" id="ARBA00022475"/>
    </source>
</evidence>
<keyword evidence="3" id="KW-0813">Transport</keyword>
<name>A0ABP6QDK8_9ACTN</name>
<dbReference type="RefSeq" id="WP_344831443.1">
    <property type="nucleotide sequence ID" value="NZ_BAAAUV010000011.1"/>
</dbReference>
<evidence type="ECO:0000256" key="2">
    <source>
        <dbReference type="ARBA" id="ARBA00008240"/>
    </source>
</evidence>
<feature type="transmembrane region" description="Helical" evidence="9">
    <location>
        <begin position="266"/>
        <end position="285"/>
    </location>
</feature>
<feature type="transmembrane region" description="Helical" evidence="9">
    <location>
        <begin position="388"/>
        <end position="406"/>
    </location>
</feature>
<feature type="transmembrane region" description="Helical" evidence="9">
    <location>
        <begin position="7"/>
        <end position="27"/>
    </location>
</feature>
<keyword evidence="6" id="KW-0769">Symport</keyword>
<feature type="transmembrane region" description="Helical" evidence="9">
    <location>
        <begin position="180"/>
        <end position="199"/>
    </location>
</feature>
<dbReference type="Pfam" id="PF07690">
    <property type="entry name" value="MFS_1"/>
    <property type="match status" value="1"/>
</dbReference>
<dbReference type="PANTHER" id="PTHR43528:SF1">
    <property type="entry name" value="ALPHA-KETOGLUTARATE PERMEASE"/>
    <property type="match status" value="1"/>
</dbReference>
<feature type="transmembrane region" description="Helical" evidence="9">
    <location>
        <begin position="357"/>
        <end position="376"/>
    </location>
</feature>
<dbReference type="PROSITE" id="PS00216">
    <property type="entry name" value="SUGAR_TRANSPORT_1"/>
    <property type="match status" value="1"/>
</dbReference>
<dbReference type="PROSITE" id="PS00217">
    <property type="entry name" value="SUGAR_TRANSPORT_2"/>
    <property type="match status" value="1"/>
</dbReference>
<dbReference type="InterPro" id="IPR036259">
    <property type="entry name" value="MFS_trans_sf"/>
</dbReference>
<dbReference type="InterPro" id="IPR011701">
    <property type="entry name" value="MFS"/>
</dbReference>
<feature type="transmembrane region" description="Helical" evidence="9">
    <location>
        <begin position="42"/>
        <end position="64"/>
    </location>
</feature>
<feature type="domain" description="Major facilitator superfamily (MFS) profile" evidence="10">
    <location>
        <begin position="6"/>
        <end position="412"/>
    </location>
</feature>
<evidence type="ECO:0000313" key="12">
    <source>
        <dbReference type="Proteomes" id="UP001501237"/>
    </source>
</evidence>
<evidence type="ECO:0000256" key="5">
    <source>
        <dbReference type="ARBA" id="ARBA00022692"/>
    </source>
</evidence>
<feature type="transmembrane region" description="Helical" evidence="9">
    <location>
        <begin position="297"/>
        <end position="317"/>
    </location>
</feature>
<keyword evidence="8 9" id="KW-0472">Membrane</keyword>
<dbReference type="InterPro" id="IPR051084">
    <property type="entry name" value="H+-coupled_symporters"/>
</dbReference>
<keyword evidence="12" id="KW-1185">Reference proteome</keyword>
<comment type="caution">
    <text evidence="11">The sequence shown here is derived from an EMBL/GenBank/DDBJ whole genome shotgun (WGS) entry which is preliminary data.</text>
</comment>
<comment type="subcellular location">
    <subcellularLocation>
        <location evidence="1">Cell membrane</location>
        <topology evidence="1">Multi-pass membrane protein</topology>
    </subcellularLocation>
</comment>
<evidence type="ECO:0000256" key="6">
    <source>
        <dbReference type="ARBA" id="ARBA00022847"/>
    </source>
</evidence>
<evidence type="ECO:0000313" key="11">
    <source>
        <dbReference type="EMBL" id="GAA3220123.1"/>
    </source>
</evidence>
<dbReference type="PROSITE" id="PS50850">
    <property type="entry name" value="MFS"/>
    <property type="match status" value="1"/>
</dbReference>
<comment type="similarity">
    <text evidence="2">Belongs to the major facilitator superfamily. Metabolite:H+ Symporter (MHS) family (TC 2.A.1.6) family.</text>
</comment>
<feature type="transmembrane region" description="Helical" evidence="9">
    <location>
        <begin position="229"/>
        <end position="246"/>
    </location>
</feature>
<dbReference type="PANTHER" id="PTHR43528">
    <property type="entry name" value="ALPHA-KETOGLUTARATE PERMEASE"/>
    <property type="match status" value="1"/>
</dbReference>
<gene>
    <name evidence="11" type="ORF">GCM10010468_44520</name>
</gene>